<dbReference type="Pfam" id="PF13427">
    <property type="entry name" value="AadA_C"/>
    <property type="match status" value="1"/>
</dbReference>
<name>A0A363NUP0_9SPHI</name>
<gene>
    <name evidence="3" type="ORF">DCO56_14035</name>
</gene>
<evidence type="ECO:0000256" key="1">
    <source>
        <dbReference type="ARBA" id="ARBA00022679"/>
    </source>
</evidence>
<dbReference type="OrthoDB" id="5643411at2"/>
<dbReference type="EMBL" id="QCXX01000003">
    <property type="protein sequence ID" value="PUV24460.1"/>
    <property type="molecule type" value="Genomic_DNA"/>
</dbReference>
<dbReference type="AlphaFoldDB" id="A0A363NUP0"/>
<accession>A0A363NUP0</accession>
<organism evidence="3 4">
    <name type="scientific">Sphingobacterium athyrii</name>
    <dbReference type="NCBI Taxonomy" id="2152717"/>
    <lineage>
        <taxon>Bacteria</taxon>
        <taxon>Pseudomonadati</taxon>
        <taxon>Bacteroidota</taxon>
        <taxon>Sphingobacteriia</taxon>
        <taxon>Sphingobacteriales</taxon>
        <taxon>Sphingobacteriaceae</taxon>
        <taxon>Sphingobacterium</taxon>
    </lineage>
</organism>
<evidence type="ECO:0000313" key="4">
    <source>
        <dbReference type="Proteomes" id="UP000250831"/>
    </source>
</evidence>
<keyword evidence="4" id="KW-1185">Reference proteome</keyword>
<dbReference type="GO" id="GO:0016779">
    <property type="term" value="F:nucleotidyltransferase activity"/>
    <property type="evidence" value="ECO:0007669"/>
    <property type="project" value="UniProtKB-KW"/>
</dbReference>
<evidence type="ECO:0000259" key="2">
    <source>
        <dbReference type="Pfam" id="PF13427"/>
    </source>
</evidence>
<proteinExistence type="predicted"/>
<dbReference type="Proteomes" id="UP000250831">
    <property type="component" value="Unassembled WGS sequence"/>
</dbReference>
<feature type="domain" description="Adenylyltransferase AadA C-terminal" evidence="2">
    <location>
        <begin position="10"/>
        <end position="110"/>
    </location>
</feature>
<protein>
    <submittedName>
        <fullName evidence="3">Adenylyltransferase</fullName>
    </submittedName>
</protein>
<sequence length="118" mass="13274">MALAGPEAQELIPKIPDEDIKKAIFDSLPTLINSVIGDERNSILTLARMHFTVVTGKITSKNKAADWLLPKIPVQFKGLLQMAKCAYLGECDDNWVGKDEEITEFFHYLIQLIEQNNT</sequence>
<evidence type="ECO:0000313" key="3">
    <source>
        <dbReference type="EMBL" id="PUV24460.1"/>
    </source>
</evidence>
<dbReference type="InterPro" id="IPR025184">
    <property type="entry name" value="AadA_C"/>
</dbReference>
<keyword evidence="3" id="KW-0548">Nucleotidyltransferase</keyword>
<reference evidence="3 4" key="1">
    <citation type="submission" date="2018-04" db="EMBL/GenBank/DDBJ databases">
        <title>Sphingobacterium sp. M46 Genome.</title>
        <authorList>
            <person name="Cheng J."/>
            <person name="Li Y."/>
        </authorList>
    </citation>
    <scope>NUCLEOTIDE SEQUENCE [LARGE SCALE GENOMIC DNA]</scope>
    <source>
        <strain evidence="3 4">M46</strain>
    </source>
</reference>
<keyword evidence="1 3" id="KW-0808">Transferase</keyword>
<comment type="caution">
    <text evidence="3">The sequence shown here is derived from an EMBL/GenBank/DDBJ whole genome shotgun (WGS) entry which is preliminary data.</text>
</comment>